<proteinExistence type="predicted"/>
<dbReference type="PANTHER" id="PTHR12757">
    <property type="entry name" value="TUMOR NECROSIS FACTOR INDUCED PROTEIN"/>
    <property type="match status" value="1"/>
</dbReference>
<dbReference type="Gene3D" id="1.20.1440.160">
    <property type="entry name" value="Tumor necrosis factor alpha-induced protein 8-like"/>
    <property type="match status" value="1"/>
</dbReference>
<dbReference type="PANTHER" id="PTHR12757:SF1">
    <property type="entry name" value="PROTEIN SALIVARY GLANDS MARRED"/>
    <property type="match status" value="1"/>
</dbReference>
<dbReference type="InterPro" id="IPR038355">
    <property type="entry name" value="TNFAIP8_sf"/>
</dbReference>
<evidence type="ECO:0000313" key="1">
    <source>
        <dbReference type="EMBL" id="GBN55389.1"/>
    </source>
</evidence>
<organism evidence="1 2">
    <name type="scientific">Araneus ventricosus</name>
    <name type="common">Orbweaver spider</name>
    <name type="synonym">Epeira ventricosa</name>
    <dbReference type="NCBI Taxonomy" id="182803"/>
    <lineage>
        <taxon>Eukaryota</taxon>
        <taxon>Metazoa</taxon>
        <taxon>Ecdysozoa</taxon>
        <taxon>Arthropoda</taxon>
        <taxon>Chelicerata</taxon>
        <taxon>Arachnida</taxon>
        <taxon>Araneae</taxon>
        <taxon>Araneomorphae</taxon>
        <taxon>Entelegynae</taxon>
        <taxon>Araneoidea</taxon>
        <taxon>Araneidae</taxon>
        <taxon>Araneus</taxon>
    </lineage>
</organism>
<gene>
    <name evidence="1" type="primary">GA17951</name>
    <name evidence="1" type="ORF">AVEN_45465_1</name>
</gene>
<dbReference type="GO" id="GO:0005737">
    <property type="term" value="C:cytoplasm"/>
    <property type="evidence" value="ECO:0007669"/>
    <property type="project" value="TreeGrafter"/>
</dbReference>
<reference evidence="1 2" key="1">
    <citation type="journal article" date="2019" name="Sci. Rep.">
        <title>Orb-weaving spider Araneus ventricosus genome elucidates the spidroin gene catalogue.</title>
        <authorList>
            <person name="Kono N."/>
            <person name="Nakamura H."/>
            <person name="Ohtoshi R."/>
            <person name="Moran D.A.P."/>
            <person name="Shinohara A."/>
            <person name="Yoshida Y."/>
            <person name="Fujiwara M."/>
            <person name="Mori M."/>
            <person name="Tomita M."/>
            <person name="Arakawa K."/>
        </authorList>
    </citation>
    <scope>NUCLEOTIDE SEQUENCE [LARGE SCALE GENOMIC DNA]</scope>
</reference>
<comment type="caution">
    <text evidence="1">The sequence shown here is derived from an EMBL/GenBank/DDBJ whole genome shotgun (WGS) entry which is preliminary data.</text>
</comment>
<dbReference type="OrthoDB" id="10055976at2759"/>
<dbReference type="InterPro" id="IPR008477">
    <property type="entry name" value="TNFAIP8-like"/>
</dbReference>
<dbReference type="AlphaFoldDB" id="A0A4Y2PVZ1"/>
<protein>
    <submittedName>
        <fullName evidence="1">Tumor necrosis factor alpha-induced protein 8-like protein</fullName>
    </submittedName>
</protein>
<sequence length="247" mass="28509">MIDEALTEKYQNPKLADEGWTETVMLKQSRDERLNFRIDGCVPFSGRSLLSSLKEKMLNLGDANFRAKDIGFRAQKKLLSRMANKSIAKVFIDDTTGCLLDNLYRLGRSVSGNKKEAEKVVKNIIKIVIKIGILYRNDQFNQEELWTAEQFKHKFHSTAMAIISFFEVDFSYDRNFLLQALNECRALLKNLVSRHLTDKSLNRIDHVFNFFANPSFLDDVFSRDSSHKELLSKIVSDMHKLMEDGSL</sequence>
<dbReference type="Proteomes" id="UP000499080">
    <property type="component" value="Unassembled WGS sequence"/>
</dbReference>
<evidence type="ECO:0000313" key="2">
    <source>
        <dbReference type="Proteomes" id="UP000499080"/>
    </source>
</evidence>
<accession>A0A4Y2PVZ1</accession>
<dbReference type="EMBL" id="BGPR01012277">
    <property type="protein sequence ID" value="GBN55389.1"/>
    <property type="molecule type" value="Genomic_DNA"/>
</dbReference>
<dbReference type="GO" id="GO:0042981">
    <property type="term" value="P:regulation of apoptotic process"/>
    <property type="evidence" value="ECO:0007669"/>
    <property type="project" value="InterPro"/>
</dbReference>
<dbReference type="Pfam" id="PF05527">
    <property type="entry name" value="TNFAIP8"/>
    <property type="match status" value="1"/>
</dbReference>
<name>A0A4Y2PVZ1_ARAVE</name>
<keyword evidence="2" id="KW-1185">Reference proteome</keyword>
<dbReference type="FunFam" id="1.20.1440.160:FF:000001">
    <property type="entry name" value="Tumor necrosis factor alpha-induced protein 8-like 1"/>
    <property type="match status" value="1"/>
</dbReference>